<reference evidence="2 3" key="1">
    <citation type="journal article" date="2019" name="Mol. Biol. Evol.">
        <title>Blast fungal genomes show frequent chromosomal changes, gene gains and losses, and effector gene turnover.</title>
        <authorList>
            <person name="Gomez Luciano L.B."/>
            <person name="Jason Tsai I."/>
            <person name="Chuma I."/>
            <person name="Tosa Y."/>
            <person name="Chen Y.H."/>
            <person name="Li J.Y."/>
            <person name="Li M.Y."/>
            <person name="Jade Lu M.Y."/>
            <person name="Nakayashiki H."/>
            <person name="Li W.H."/>
        </authorList>
    </citation>
    <scope>NUCLEOTIDE SEQUENCE [LARGE SCALE GENOMIC DNA]</scope>
    <source>
        <strain evidence="2">MZ5-1-6</strain>
    </source>
</reference>
<feature type="compositionally biased region" description="Acidic residues" evidence="1">
    <location>
        <begin position="233"/>
        <end position="276"/>
    </location>
</feature>
<evidence type="ECO:0000313" key="2">
    <source>
        <dbReference type="EMBL" id="QBZ57783.1"/>
    </source>
</evidence>
<sequence length="288" mass="33004">MCQYHTFIIFPIGARSCGHMLNLSHVPMEERLKYLSRPALRSVECSVHRQKRFDSYARDRPTMEQLTWDPAWPPAGGLGIDNHENLVAFDDFIMDDTHIRPRRPRLGRERLPSTTSICTTIEWTGTMAPRWIRRDGDGDCPDCERNERELEEADAEWDDTMADLAPGGAMPIRAWERRALTATRDEYVAAGGGSRWALIRNGRVRGLIKWQRTLVEKWLVNLRGTRAKGDPAGEVEEGGITGEDEEEEETEEEDGEEDFREDQGDEDSGGEDEAGEVQENYNYYPLWE</sequence>
<proteinExistence type="predicted"/>
<gene>
    <name evidence="2" type="ORF">PoMZ_02718</name>
</gene>
<name>A0A4P7N601_PYROR</name>
<feature type="region of interest" description="Disordered" evidence="1">
    <location>
        <begin position="227"/>
        <end position="288"/>
    </location>
</feature>
<dbReference type="AlphaFoldDB" id="A0A4P7N601"/>
<dbReference type="Proteomes" id="UP000294847">
    <property type="component" value="Chromosome 2"/>
</dbReference>
<protein>
    <submittedName>
        <fullName evidence="2">Uncharacterized protein</fullName>
    </submittedName>
</protein>
<dbReference type="EMBL" id="CP034205">
    <property type="protein sequence ID" value="QBZ57783.1"/>
    <property type="molecule type" value="Genomic_DNA"/>
</dbReference>
<evidence type="ECO:0000256" key="1">
    <source>
        <dbReference type="SAM" id="MobiDB-lite"/>
    </source>
</evidence>
<organism evidence="2 3">
    <name type="scientific">Pyricularia oryzae</name>
    <name type="common">Rice blast fungus</name>
    <name type="synonym">Magnaporthe oryzae</name>
    <dbReference type="NCBI Taxonomy" id="318829"/>
    <lineage>
        <taxon>Eukaryota</taxon>
        <taxon>Fungi</taxon>
        <taxon>Dikarya</taxon>
        <taxon>Ascomycota</taxon>
        <taxon>Pezizomycotina</taxon>
        <taxon>Sordariomycetes</taxon>
        <taxon>Sordariomycetidae</taxon>
        <taxon>Magnaporthales</taxon>
        <taxon>Pyriculariaceae</taxon>
        <taxon>Pyricularia</taxon>
    </lineage>
</organism>
<accession>A0A4P7N601</accession>
<evidence type="ECO:0000313" key="3">
    <source>
        <dbReference type="Proteomes" id="UP000294847"/>
    </source>
</evidence>